<dbReference type="EMBL" id="VXLC01000026">
    <property type="protein sequence ID" value="KAA8883739.1"/>
    <property type="molecule type" value="Genomic_DNA"/>
</dbReference>
<dbReference type="Proteomes" id="UP000323876">
    <property type="component" value="Unassembled WGS sequence"/>
</dbReference>
<comment type="caution">
    <text evidence="1">The sequence shown here is derived from an EMBL/GenBank/DDBJ whole genome shotgun (WGS) entry which is preliminary data.</text>
</comment>
<evidence type="ECO:0000313" key="2">
    <source>
        <dbReference type="Proteomes" id="UP000323876"/>
    </source>
</evidence>
<keyword evidence="2" id="KW-1185">Reference proteome</keyword>
<evidence type="ECO:0000313" key="1">
    <source>
        <dbReference type="EMBL" id="KAA8883739.1"/>
    </source>
</evidence>
<dbReference type="OrthoDB" id="3281520at2"/>
<dbReference type="AlphaFoldDB" id="A0A5N0E5R8"/>
<dbReference type="RefSeq" id="WP_150406866.1">
    <property type="nucleotide sequence ID" value="NZ_VXLC01000026.1"/>
</dbReference>
<gene>
    <name evidence="1" type="ORF">F3087_37365</name>
</gene>
<sequence length="357" mass="38525">MSEALVFDAAVEVGIAAFCAGDEPPSDDEVWDRLIETGVAPWLAERLLILLPMAYGRRWVSDIAYSDVLAAPGGRVNLSEEPVFVAAVRRAQQGDRHEFDRIAPRSSEFKVINDALRAGGKLPDLILGETQLVNDWEPIEPGDGGVPSPRVLFEHCLREHGVAFDGAVRFDARLLVHPSPVGVVIAQVEFAVAHPAAAGSALVESATGLGTTWGVAIGQAVNTFMLGALHPIVAGLLRPGSADDHVQRERYEHPDGVFDVVLGPQINMFTDRPVPPVTPLFEKLLNALRGVPLTRKVHGLRLFIAYRDGELATNEILLDYEQWPGGNAVVADSQAPLRDGYVAIRIFSLLVPVDAPA</sequence>
<name>A0A5N0E5R8_9NOCA</name>
<accession>A0A5N0E5R8</accession>
<protein>
    <submittedName>
        <fullName evidence="1">Uncharacterized protein</fullName>
    </submittedName>
</protein>
<dbReference type="Pfam" id="PF19875">
    <property type="entry name" value="DUF6348"/>
    <property type="match status" value="1"/>
</dbReference>
<proteinExistence type="predicted"/>
<organism evidence="1 2">
    <name type="scientific">Nocardia colli</name>
    <dbReference type="NCBI Taxonomy" id="2545717"/>
    <lineage>
        <taxon>Bacteria</taxon>
        <taxon>Bacillati</taxon>
        <taxon>Actinomycetota</taxon>
        <taxon>Actinomycetes</taxon>
        <taxon>Mycobacteriales</taxon>
        <taxon>Nocardiaceae</taxon>
        <taxon>Nocardia</taxon>
    </lineage>
</organism>
<reference evidence="1 2" key="1">
    <citation type="submission" date="2019-09" db="EMBL/GenBank/DDBJ databases">
        <authorList>
            <person name="Wang X."/>
        </authorList>
    </citation>
    <scope>NUCLEOTIDE SEQUENCE [LARGE SCALE GENOMIC DNA]</scope>
    <source>
        <strain evidence="1 2">CICC 11023</strain>
    </source>
</reference>
<dbReference type="InterPro" id="IPR045929">
    <property type="entry name" value="DUF6348"/>
</dbReference>